<organism evidence="3 4">
    <name type="scientific">Lachancea meyersii CBS 8951</name>
    <dbReference type="NCBI Taxonomy" id="1266667"/>
    <lineage>
        <taxon>Eukaryota</taxon>
        <taxon>Fungi</taxon>
        <taxon>Dikarya</taxon>
        <taxon>Ascomycota</taxon>
        <taxon>Saccharomycotina</taxon>
        <taxon>Saccharomycetes</taxon>
        <taxon>Saccharomycetales</taxon>
        <taxon>Saccharomycetaceae</taxon>
        <taxon>Lachancea</taxon>
    </lineage>
</organism>
<evidence type="ECO:0000313" key="3">
    <source>
        <dbReference type="EMBL" id="SCU93292.1"/>
    </source>
</evidence>
<evidence type="ECO:0000313" key="4">
    <source>
        <dbReference type="Proteomes" id="UP000191144"/>
    </source>
</evidence>
<dbReference type="GO" id="GO:0003677">
    <property type="term" value="F:DNA binding"/>
    <property type="evidence" value="ECO:0007669"/>
    <property type="project" value="InterPro"/>
</dbReference>
<feature type="region of interest" description="Disordered" evidence="1">
    <location>
        <begin position="93"/>
        <end position="133"/>
    </location>
</feature>
<dbReference type="GO" id="GO:0006310">
    <property type="term" value="P:DNA recombination"/>
    <property type="evidence" value="ECO:0007669"/>
    <property type="project" value="UniProtKB-ARBA"/>
</dbReference>
<feature type="region of interest" description="Disordered" evidence="1">
    <location>
        <begin position="37"/>
        <end position="62"/>
    </location>
</feature>
<feature type="compositionally biased region" description="Polar residues" evidence="1">
    <location>
        <begin position="108"/>
        <end position="121"/>
    </location>
</feature>
<protein>
    <submittedName>
        <fullName evidence="3">LAME_0F03290g1_1</fullName>
    </submittedName>
</protein>
<sequence>MLSADSSLEIIETRSRKGNENRKPIIDVIELTSGIDETSAVEGPANTKEYPSSPKIQRSSPVKVGLRRESLLDDSAELSYAFLNDTMLQSDSIRGDEKSNAEEVVPLPNSSVNLSRTSSPIRPQRRGKSKNALEQIVSDDAFSFSDITDGHISSPQFNRTGMTVGALGAKWSQLEPTNTKQYTTKDDTQQTVTESKQGEKITPQQKLLFVQSSPRPFDDSCGLMAKFDENFSQIPKTGLEDDEVIEESSIVSTQKSPIGSPRKSGLFISKKRRPISSHEKLLGKTVLGDKDALQKNYGNFIVHSRHFTDKESQHEVSKAVATAAGKKGFNAVNKLFKDAAILKSEMILDMDESLCQDFTEEGIDFKKELQPAQVIHLHETKPLIKLRRRCKSIYDLNRGLFYPSAEKMVKENVAVLFYDALEFFHQFGIQQARLLEFIQDIKTTNQAVIITLSGKDELIKGIQSLENRRFRKQVEEELHGPKKNRSRSRSKKLQMLEEMELSIEQIDQQIDDIAVNFGVHFFTVESQRDFVTWLNSLIVVVGKKRYDPAVRHQEWSHITMRSAQDPQDSLGKTLEQLDQMTSLKVQRVISVYKNFQHLYEDIEKGFLTSGDDGNPLMASAAEKAMVTLLTSENPEDLLYMP</sequence>
<dbReference type="GO" id="GO:0061982">
    <property type="term" value="P:meiosis I cell cycle process"/>
    <property type="evidence" value="ECO:0007669"/>
    <property type="project" value="UniProtKB-ARBA"/>
</dbReference>
<reference evidence="4" key="1">
    <citation type="submission" date="2016-03" db="EMBL/GenBank/DDBJ databases">
        <authorList>
            <person name="Devillers Hugo."/>
        </authorList>
    </citation>
    <scope>NUCLEOTIDE SEQUENCE [LARGE SCALE GENOMIC DNA]</scope>
</reference>
<dbReference type="OrthoDB" id="343092at2759"/>
<dbReference type="Proteomes" id="UP000191144">
    <property type="component" value="Chromosome F"/>
</dbReference>
<dbReference type="AlphaFoldDB" id="A0A1G4JR39"/>
<accession>A0A1G4JR39</accession>
<gene>
    <name evidence="3" type="ORF">LAME_0F03290G</name>
</gene>
<dbReference type="InterPro" id="IPR006166">
    <property type="entry name" value="ERCC4_domain"/>
</dbReference>
<evidence type="ECO:0000259" key="2">
    <source>
        <dbReference type="Pfam" id="PF02732"/>
    </source>
</evidence>
<feature type="domain" description="ERCC4" evidence="2">
    <location>
        <begin position="394"/>
        <end position="537"/>
    </location>
</feature>
<proteinExistence type="predicted"/>
<dbReference type="Pfam" id="PF02732">
    <property type="entry name" value="ERCC4"/>
    <property type="match status" value="1"/>
</dbReference>
<dbReference type="GO" id="GO:0004518">
    <property type="term" value="F:nuclease activity"/>
    <property type="evidence" value="ECO:0007669"/>
    <property type="project" value="InterPro"/>
</dbReference>
<evidence type="ECO:0000256" key="1">
    <source>
        <dbReference type="SAM" id="MobiDB-lite"/>
    </source>
</evidence>
<feature type="region of interest" description="Disordered" evidence="1">
    <location>
        <begin position="177"/>
        <end position="200"/>
    </location>
</feature>
<keyword evidence="4" id="KW-1185">Reference proteome</keyword>
<name>A0A1G4JR39_9SACH</name>
<dbReference type="EMBL" id="LT598477">
    <property type="protein sequence ID" value="SCU93292.1"/>
    <property type="molecule type" value="Genomic_DNA"/>
</dbReference>